<feature type="compositionally biased region" description="Basic and acidic residues" evidence="1">
    <location>
        <begin position="38"/>
        <end position="52"/>
    </location>
</feature>
<reference evidence="2 3" key="1">
    <citation type="journal article" date="2015" name="Genome Biol. Evol.">
        <title>Characterization of Three Mycobacterium spp. with Potential Use in Bioremediation by Genome Sequencing and Comparative Genomics.</title>
        <authorList>
            <person name="Das S."/>
            <person name="Pettersson B.M."/>
            <person name="Behra P.R."/>
            <person name="Ramesh M."/>
            <person name="Dasgupta S."/>
            <person name="Bhattacharya A."/>
            <person name="Kirsebom L.A."/>
        </authorList>
    </citation>
    <scope>NUCLEOTIDE SEQUENCE [LARGE SCALE GENOMIC DNA]</scope>
    <source>
        <strain evidence="2 3">DSM 43826</strain>
    </source>
</reference>
<dbReference type="Proteomes" id="UP000036513">
    <property type="component" value="Unassembled WGS sequence"/>
</dbReference>
<proteinExistence type="predicted"/>
<keyword evidence="3" id="KW-1185">Reference proteome</keyword>
<evidence type="ECO:0000313" key="3">
    <source>
        <dbReference type="Proteomes" id="UP000036513"/>
    </source>
</evidence>
<evidence type="ECO:0000313" key="2">
    <source>
        <dbReference type="EMBL" id="KMO67597.1"/>
    </source>
</evidence>
<name>A0A0J6VD70_9MYCO</name>
<feature type="compositionally biased region" description="Basic and acidic residues" evidence="1">
    <location>
        <begin position="1"/>
        <end position="12"/>
    </location>
</feature>
<sequence>MTEPTRPTRDVVNKIFGNPLPETPIEERDPQSPDDDSERDRWLRDNVPPHHG</sequence>
<dbReference type="STRING" id="37916.MCHLDSM_06849"/>
<comment type="caution">
    <text evidence="2">The sequence shown here is derived from an EMBL/GenBank/DDBJ whole genome shotgun (WGS) entry which is preliminary data.</text>
</comment>
<dbReference type="EMBL" id="JYNL01000069">
    <property type="protein sequence ID" value="KMO67597.1"/>
    <property type="molecule type" value="Genomic_DNA"/>
</dbReference>
<dbReference type="RefSeq" id="WP_168440038.1">
    <property type="nucleotide sequence ID" value="NZ_JYNL01000069.1"/>
</dbReference>
<dbReference type="PATRIC" id="fig|37916.4.peg.6865"/>
<feature type="region of interest" description="Disordered" evidence="1">
    <location>
        <begin position="1"/>
        <end position="52"/>
    </location>
</feature>
<organism evidence="2 3">
    <name type="scientific">Mycolicibacterium chlorophenolicum</name>
    <dbReference type="NCBI Taxonomy" id="37916"/>
    <lineage>
        <taxon>Bacteria</taxon>
        <taxon>Bacillati</taxon>
        <taxon>Actinomycetota</taxon>
        <taxon>Actinomycetes</taxon>
        <taxon>Mycobacteriales</taxon>
        <taxon>Mycobacteriaceae</taxon>
        <taxon>Mycolicibacterium</taxon>
    </lineage>
</organism>
<accession>A0A0J6VD70</accession>
<evidence type="ECO:0000256" key="1">
    <source>
        <dbReference type="SAM" id="MobiDB-lite"/>
    </source>
</evidence>
<gene>
    <name evidence="2" type="ORF">MCHLDSM_06849</name>
</gene>
<dbReference type="AlphaFoldDB" id="A0A0J6VD70"/>
<protein>
    <submittedName>
        <fullName evidence="2">Uncharacterized protein</fullName>
    </submittedName>
</protein>